<evidence type="ECO:0000259" key="2">
    <source>
        <dbReference type="Pfam" id="PF01558"/>
    </source>
</evidence>
<dbReference type="InterPro" id="IPR052554">
    <property type="entry name" value="2-oxoglutarate_synth_KorC"/>
</dbReference>
<keyword evidence="1" id="KW-0560">Oxidoreductase</keyword>
<dbReference type="SUPFAM" id="SSF53323">
    <property type="entry name" value="Pyruvate-ferredoxin oxidoreductase, PFOR, domain III"/>
    <property type="match status" value="1"/>
</dbReference>
<dbReference type="InterPro" id="IPR019752">
    <property type="entry name" value="Pyrv/ketoisovalerate_OxRed_cat"/>
</dbReference>
<dbReference type="InterPro" id="IPR002869">
    <property type="entry name" value="Pyrv_flavodox_OxRed_cen"/>
</dbReference>
<gene>
    <name evidence="3" type="ORF">SAMN04244560_02534</name>
</gene>
<reference evidence="3 4" key="1">
    <citation type="submission" date="2016-10" db="EMBL/GenBank/DDBJ databases">
        <authorList>
            <person name="de Groot N.N."/>
        </authorList>
    </citation>
    <scope>NUCLEOTIDE SEQUENCE [LARGE SCALE GENOMIC DNA]</scope>
    <source>
        <strain evidence="3 4">DSM 569</strain>
    </source>
</reference>
<organism evidence="3 4">
    <name type="scientific">Thermoanaerobacter thermohydrosulfuricus</name>
    <name type="common">Clostridium thermohydrosulfuricum</name>
    <dbReference type="NCBI Taxonomy" id="1516"/>
    <lineage>
        <taxon>Bacteria</taxon>
        <taxon>Bacillati</taxon>
        <taxon>Bacillota</taxon>
        <taxon>Clostridia</taxon>
        <taxon>Thermoanaerobacterales</taxon>
        <taxon>Thermoanaerobacteraceae</taxon>
        <taxon>Thermoanaerobacter</taxon>
    </lineage>
</organism>
<dbReference type="AlphaFoldDB" id="A0A1G7V7C1"/>
<evidence type="ECO:0000313" key="3">
    <source>
        <dbReference type="EMBL" id="SDG54850.1"/>
    </source>
</evidence>
<proteinExistence type="predicted"/>
<dbReference type="GO" id="GO:0016625">
    <property type="term" value="F:oxidoreductase activity, acting on the aldehyde or oxo group of donors, iron-sulfur protein as acceptor"/>
    <property type="evidence" value="ECO:0007669"/>
    <property type="project" value="InterPro"/>
</dbReference>
<dbReference type="Pfam" id="PF01558">
    <property type="entry name" value="POR"/>
    <property type="match status" value="1"/>
</dbReference>
<dbReference type="Proteomes" id="UP000183404">
    <property type="component" value="Unassembled WGS sequence"/>
</dbReference>
<dbReference type="PANTHER" id="PTHR42730">
    <property type="entry name" value="2-OXOGLUTARATE SYNTHASE SUBUNIT KORC"/>
    <property type="match status" value="1"/>
</dbReference>
<evidence type="ECO:0000313" key="4">
    <source>
        <dbReference type="Proteomes" id="UP000183404"/>
    </source>
</evidence>
<dbReference type="Gene3D" id="3.40.920.10">
    <property type="entry name" value="Pyruvate-ferredoxin oxidoreductase, PFOR, domain III"/>
    <property type="match status" value="1"/>
</dbReference>
<dbReference type="InterPro" id="IPR011894">
    <property type="entry name" value="PorC_KorC"/>
</dbReference>
<dbReference type="RefSeq" id="WP_004396286.1">
    <property type="nucleotide sequence ID" value="NZ_FNBS01000088.1"/>
</dbReference>
<dbReference type="EMBL" id="FNBS01000088">
    <property type="protein sequence ID" value="SDG54850.1"/>
    <property type="molecule type" value="Genomic_DNA"/>
</dbReference>
<sequence>MSSIEIRLSGSGGQGLILAGIILAEAAILDGKNSVQSQSYGPEARGGSSKAEIIISDEYITYPKVLKPDVLLTLAPSAYLCYKNDMKENGIIIIDESIIPNDEDAQKVVRLPIIKTAQEVIGRAFVANIISLGVIAELTNVVTKESLERAVLNRVPPGTEEINKRALTEGYNLVKMRCSEIWQKQMI</sequence>
<dbReference type="PANTHER" id="PTHR42730:SF1">
    <property type="entry name" value="2-OXOGLUTARATE SYNTHASE SUBUNIT KORC"/>
    <property type="match status" value="1"/>
</dbReference>
<dbReference type="NCBIfam" id="TIGR02175">
    <property type="entry name" value="PorC_KorC"/>
    <property type="match status" value="1"/>
</dbReference>
<feature type="domain" description="Pyruvate/ketoisovalerate oxidoreductase catalytic" evidence="2">
    <location>
        <begin position="12"/>
        <end position="172"/>
    </location>
</feature>
<evidence type="ECO:0000256" key="1">
    <source>
        <dbReference type="ARBA" id="ARBA00023002"/>
    </source>
</evidence>
<name>A0A1G7V7C1_THETY</name>
<accession>A0A1G7V7C1</accession>
<protein>
    <submittedName>
        <fullName evidence="3">2-oxoglutarate ferredoxin oxidoreductase, gamma subunit</fullName>
    </submittedName>
</protein>